<evidence type="ECO:0000256" key="1">
    <source>
        <dbReference type="ARBA" id="ARBA00022490"/>
    </source>
</evidence>
<comment type="catalytic activity">
    <reaction evidence="6">
        <text>cytidine(2498) in 23S rRNA + S-adenosyl-L-methionine = 2'-O-methylcytidine(2498) in 23S rRNA + S-adenosyl-L-homocysteine + H(+)</text>
        <dbReference type="Rhea" id="RHEA:42788"/>
        <dbReference type="Rhea" id="RHEA-COMP:10244"/>
        <dbReference type="Rhea" id="RHEA-COMP:10245"/>
        <dbReference type="ChEBI" id="CHEBI:15378"/>
        <dbReference type="ChEBI" id="CHEBI:57856"/>
        <dbReference type="ChEBI" id="CHEBI:59789"/>
        <dbReference type="ChEBI" id="CHEBI:74495"/>
        <dbReference type="ChEBI" id="CHEBI:82748"/>
        <dbReference type="EC" id="2.1.1.186"/>
    </reaction>
</comment>
<evidence type="ECO:0000256" key="3">
    <source>
        <dbReference type="ARBA" id="ARBA00022603"/>
    </source>
</evidence>
<organism evidence="10 11">
    <name type="scientific">Biformimicrobium ophioploci</name>
    <dbReference type="NCBI Taxonomy" id="3036711"/>
    <lineage>
        <taxon>Bacteria</taxon>
        <taxon>Pseudomonadati</taxon>
        <taxon>Pseudomonadota</taxon>
        <taxon>Gammaproteobacteria</taxon>
        <taxon>Cellvibrionales</taxon>
        <taxon>Microbulbiferaceae</taxon>
        <taxon>Biformimicrobium</taxon>
    </lineage>
</organism>
<dbReference type="PANTHER" id="PTHR37524:SF2">
    <property type="entry name" value="RIBOSOMAL RNA METHYLTRANSFERASE FTSJ DOMAIN-CONTAINING PROTEIN"/>
    <property type="match status" value="1"/>
</dbReference>
<dbReference type="Pfam" id="PF18125">
    <property type="entry name" value="RlmM_FDX"/>
    <property type="match status" value="1"/>
</dbReference>
<dbReference type="Proteomes" id="UP001224392">
    <property type="component" value="Unassembled WGS sequence"/>
</dbReference>
<dbReference type="Gene3D" id="3.30.2300.20">
    <property type="match status" value="1"/>
</dbReference>
<protein>
    <recommendedName>
        <fullName evidence="6">Ribosomal RNA large subunit methyltransferase M</fullName>
        <ecNumber evidence="6">2.1.1.186</ecNumber>
    </recommendedName>
    <alternativeName>
        <fullName evidence="6">23S rRNA (cytidine2498-2'-O)-methyltransferase</fullName>
    </alternativeName>
    <alternativeName>
        <fullName evidence="6">23S rRNA 2'-O-ribose methyltransferase RlmM</fullName>
    </alternativeName>
</protein>
<evidence type="ECO:0000256" key="2">
    <source>
        <dbReference type="ARBA" id="ARBA00022552"/>
    </source>
</evidence>
<dbReference type="InterPro" id="IPR029063">
    <property type="entry name" value="SAM-dependent_MTases_sf"/>
</dbReference>
<evidence type="ECO:0000313" key="10">
    <source>
        <dbReference type="EMBL" id="GMG87001.1"/>
    </source>
</evidence>
<dbReference type="InterPro" id="IPR040739">
    <property type="entry name" value="RlmM_FDX"/>
</dbReference>
<dbReference type="EC" id="2.1.1.186" evidence="6"/>
<comment type="subunit">
    <text evidence="6">Monomer.</text>
</comment>
<evidence type="ECO:0000256" key="4">
    <source>
        <dbReference type="ARBA" id="ARBA00022679"/>
    </source>
</evidence>
<keyword evidence="5 6" id="KW-0949">S-adenosyl-L-methionine</keyword>
<evidence type="ECO:0000259" key="9">
    <source>
        <dbReference type="Pfam" id="PF21239"/>
    </source>
</evidence>
<feature type="domain" description="RlmM ferredoxin-like" evidence="8">
    <location>
        <begin position="7"/>
        <end position="75"/>
    </location>
</feature>
<comment type="caution">
    <text evidence="10">The sequence shown here is derived from an EMBL/GenBank/DDBJ whole genome shotgun (WGS) entry which is preliminary data.</text>
</comment>
<reference evidence="10 11" key="1">
    <citation type="submission" date="2023-04" db="EMBL/GenBank/DDBJ databases">
        <title>Marinobulbifer ophiurae gen. nov., sp. Nov., isolate from tissue of brittle star Ophioplocus japonicus.</title>
        <authorList>
            <person name="Kawano K."/>
            <person name="Sawayama S."/>
            <person name="Nakagawa S."/>
        </authorList>
    </citation>
    <scope>NUCLEOTIDE SEQUENCE [LARGE SCALE GENOMIC DNA]</scope>
    <source>
        <strain evidence="10 11">NKW57</strain>
    </source>
</reference>
<evidence type="ECO:0000259" key="7">
    <source>
        <dbReference type="Pfam" id="PF01728"/>
    </source>
</evidence>
<dbReference type="InterPro" id="IPR048646">
    <property type="entry name" value="RlmM_THUMP-like"/>
</dbReference>
<name>A0ABQ6LY79_9GAMM</name>
<dbReference type="RefSeq" id="WP_285763616.1">
    <property type="nucleotide sequence ID" value="NZ_BSYJ01000002.1"/>
</dbReference>
<evidence type="ECO:0000256" key="6">
    <source>
        <dbReference type="HAMAP-Rule" id="MF_01551"/>
    </source>
</evidence>
<dbReference type="Pfam" id="PF21239">
    <property type="entry name" value="RLMM_N"/>
    <property type="match status" value="1"/>
</dbReference>
<feature type="domain" description="Ribosomal RNA methyltransferase FtsJ" evidence="7">
    <location>
        <begin position="185"/>
        <end position="277"/>
    </location>
</feature>
<feature type="binding site" evidence="6">
    <location>
        <position position="259"/>
    </location>
    <ligand>
        <name>S-adenosyl-L-methionine</name>
        <dbReference type="ChEBI" id="CHEBI:59789"/>
    </ligand>
</feature>
<dbReference type="Gene3D" id="3.30.70.2810">
    <property type="match status" value="1"/>
</dbReference>
<dbReference type="EMBL" id="BSYJ01000002">
    <property type="protein sequence ID" value="GMG87001.1"/>
    <property type="molecule type" value="Genomic_DNA"/>
</dbReference>
<keyword evidence="2 6" id="KW-0698">rRNA processing</keyword>
<dbReference type="SUPFAM" id="SSF53335">
    <property type="entry name" value="S-adenosyl-L-methionine-dependent methyltransferases"/>
    <property type="match status" value="1"/>
</dbReference>
<feature type="binding site" evidence="6">
    <location>
        <begin position="220"/>
        <end position="223"/>
    </location>
    <ligand>
        <name>S-adenosyl-L-methionine</name>
        <dbReference type="ChEBI" id="CHEBI:59789"/>
    </ligand>
</feature>
<proteinExistence type="inferred from homology"/>
<dbReference type="Gene3D" id="3.40.50.150">
    <property type="entry name" value="Vaccinia Virus protein VP39"/>
    <property type="match status" value="1"/>
</dbReference>
<evidence type="ECO:0000256" key="5">
    <source>
        <dbReference type="ARBA" id="ARBA00022691"/>
    </source>
</evidence>
<dbReference type="PIRSF" id="PIRSF028774">
    <property type="entry name" value="UCP028774"/>
    <property type="match status" value="1"/>
</dbReference>
<keyword evidence="3 6" id="KW-0489">Methyltransferase</keyword>
<feature type="active site" description="Proton acceptor" evidence="6">
    <location>
        <position position="304"/>
    </location>
</feature>
<evidence type="ECO:0000313" key="11">
    <source>
        <dbReference type="Proteomes" id="UP001224392"/>
    </source>
</evidence>
<dbReference type="HAMAP" id="MF_01551">
    <property type="entry name" value="23SrRNA_methyltr_M"/>
    <property type="match status" value="1"/>
</dbReference>
<dbReference type="Pfam" id="PF01728">
    <property type="entry name" value="FtsJ"/>
    <property type="match status" value="1"/>
</dbReference>
<gene>
    <name evidence="6 10" type="primary">rlmM</name>
    <name evidence="10" type="ORF">MNKW57_13220</name>
</gene>
<comment type="function">
    <text evidence="6">Catalyzes the 2'-O-methylation at nucleotide C2498 in 23S rRNA.</text>
</comment>
<dbReference type="InterPro" id="IPR002877">
    <property type="entry name" value="RNA_MeTrfase_FtsJ_dom"/>
</dbReference>
<comment type="similarity">
    <text evidence="6">Belongs to the class I-like SAM-binding methyltransferase superfamily. RNA methyltransferase RlmE family. RlmM subfamily.</text>
</comment>
<keyword evidence="1 6" id="KW-0963">Cytoplasm</keyword>
<feature type="binding site" evidence="6">
    <location>
        <position position="239"/>
    </location>
    <ligand>
        <name>S-adenosyl-L-methionine</name>
        <dbReference type="ChEBI" id="CHEBI:59789"/>
    </ligand>
</feature>
<dbReference type="NCBIfam" id="NF008734">
    <property type="entry name" value="PRK11760.1"/>
    <property type="match status" value="1"/>
</dbReference>
<feature type="binding site" evidence="6">
    <location>
        <position position="275"/>
    </location>
    <ligand>
        <name>S-adenosyl-L-methionine</name>
        <dbReference type="ChEBI" id="CHEBI:59789"/>
    </ligand>
</feature>
<comment type="caution">
    <text evidence="6">Lacks conserved residue(s) required for the propagation of feature annotation.</text>
</comment>
<keyword evidence="4 6" id="KW-0808">Transferase</keyword>
<accession>A0ABQ6LY79</accession>
<comment type="subcellular location">
    <subcellularLocation>
        <location evidence="6">Cytoplasm</location>
    </subcellularLocation>
</comment>
<feature type="domain" description="Ribosomal RNA large subunit methyltransferase M THUMP-like" evidence="9">
    <location>
        <begin position="87"/>
        <end position="162"/>
    </location>
</feature>
<dbReference type="PANTHER" id="PTHR37524">
    <property type="entry name" value="RIBOSOMAL RNA LARGE SUBUNIT METHYLTRANSFERASE M"/>
    <property type="match status" value="1"/>
</dbReference>
<dbReference type="InterPro" id="IPR011224">
    <property type="entry name" value="rRNA_MeTrfase_M"/>
</dbReference>
<evidence type="ECO:0000259" key="8">
    <source>
        <dbReference type="Pfam" id="PF18125"/>
    </source>
</evidence>
<sequence length="365" mass="40874">MSNGIDHLVLFCRPGFEGECAAEIGERAGALGIPGYAKAKPGSALVFFVCQQKDGAFELIKQLAFDELVFARAWFAGAPVAIDSPEDRISPLVAAAEALPRCGGLLQETADTNDGKQLQALAKKLQRPLESVLRKRTRLKKNSPWRMHLLWLSGTEAFLGTSNRRNASAWAGGIPRLRVPRDAPSRATLKLEEAWHHFIPQEEWDIRLAPSMRAVDLGAAPGGWTYQLVQRSMFVYAVDNGPMAQSLMDTGQVEHVKADGFSWRPPKPVHWLVCDIVDKPSRTAAMVSDWFVRGDCREAVFNLKLPMKKRYAEVVSCAQKIASALHAANIEFELRMRQLYFDREEVTVHLRRVDLNDEIAMHRNF</sequence>
<keyword evidence="11" id="KW-1185">Reference proteome</keyword>